<dbReference type="AlphaFoldDB" id="A0A061EAE8"/>
<sequence>KLGASNVKIIQLLGSGQKVRVSPTSRPLPPRFALPHYSLVEPGEL</sequence>
<evidence type="ECO:0000313" key="1">
    <source>
        <dbReference type="EMBL" id="EOY01372.1"/>
    </source>
</evidence>
<feature type="non-terminal residue" evidence="1">
    <location>
        <position position="1"/>
    </location>
</feature>
<dbReference type="InParanoid" id="A0A061EAE8"/>
<dbReference type="HOGENOM" id="CLU_3210448_0_0_1"/>
<proteinExistence type="predicted"/>
<reference evidence="1 2" key="1">
    <citation type="journal article" date="2013" name="Genome Biol.">
        <title>The genome sequence of the most widely cultivated cacao type and its use to identify candidate genes regulating pod color.</title>
        <authorList>
            <person name="Motamayor J.C."/>
            <person name="Mockaitis K."/>
            <person name="Schmutz J."/>
            <person name="Haiminen N."/>
            <person name="Iii D.L."/>
            <person name="Cornejo O."/>
            <person name="Findley S.D."/>
            <person name="Zheng P."/>
            <person name="Utro F."/>
            <person name="Royaert S."/>
            <person name="Saski C."/>
            <person name="Jenkins J."/>
            <person name="Podicheti R."/>
            <person name="Zhao M."/>
            <person name="Scheffler B.E."/>
            <person name="Stack J.C."/>
            <person name="Feltus F.A."/>
            <person name="Mustiga G.M."/>
            <person name="Amores F."/>
            <person name="Phillips W."/>
            <person name="Marelli J.P."/>
            <person name="May G.D."/>
            <person name="Shapiro H."/>
            <person name="Ma J."/>
            <person name="Bustamante C.D."/>
            <person name="Schnell R.J."/>
            <person name="Main D."/>
            <person name="Gilbert D."/>
            <person name="Parida L."/>
            <person name="Kuhn D.N."/>
        </authorList>
    </citation>
    <scope>NUCLEOTIDE SEQUENCE [LARGE SCALE GENOMIC DNA]</scope>
    <source>
        <strain evidence="2">cv. Matina 1-6</strain>
    </source>
</reference>
<keyword evidence="2" id="KW-1185">Reference proteome</keyword>
<feature type="non-terminal residue" evidence="1">
    <location>
        <position position="45"/>
    </location>
</feature>
<evidence type="ECO:0000313" key="2">
    <source>
        <dbReference type="Proteomes" id="UP000026915"/>
    </source>
</evidence>
<protein>
    <submittedName>
        <fullName evidence="1">Uncharacterized protein isoform 2</fullName>
    </submittedName>
</protein>
<dbReference type="EMBL" id="CM001880">
    <property type="protein sequence ID" value="EOY01372.1"/>
    <property type="molecule type" value="Genomic_DNA"/>
</dbReference>
<dbReference type="Gramene" id="EOY01372">
    <property type="protein sequence ID" value="EOY01372"/>
    <property type="gene ID" value="TCM_011283"/>
</dbReference>
<organism evidence="1 2">
    <name type="scientific">Theobroma cacao</name>
    <name type="common">Cacao</name>
    <name type="synonym">Cocoa</name>
    <dbReference type="NCBI Taxonomy" id="3641"/>
    <lineage>
        <taxon>Eukaryota</taxon>
        <taxon>Viridiplantae</taxon>
        <taxon>Streptophyta</taxon>
        <taxon>Embryophyta</taxon>
        <taxon>Tracheophyta</taxon>
        <taxon>Spermatophyta</taxon>
        <taxon>Magnoliopsida</taxon>
        <taxon>eudicotyledons</taxon>
        <taxon>Gunneridae</taxon>
        <taxon>Pentapetalae</taxon>
        <taxon>rosids</taxon>
        <taxon>malvids</taxon>
        <taxon>Malvales</taxon>
        <taxon>Malvaceae</taxon>
        <taxon>Byttnerioideae</taxon>
        <taxon>Theobroma</taxon>
    </lineage>
</organism>
<gene>
    <name evidence="1" type="ORF">TCM_011283</name>
</gene>
<dbReference type="Proteomes" id="UP000026915">
    <property type="component" value="Chromosome 2"/>
</dbReference>
<accession>A0A061EAE8</accession>
<name>A0A061EAE8_THECC</name>